<dbReference type="EC" id="1.1.98.2" evidence="3"/>
<accession>A0A3S9WBG4</accession>
<evidence type="ECO:0000259" key="2">
    <source>
        <dbReference type="Pfam" id="PF00296"/>
    </source>
</evidence>
<dbReference type="EMBL" id="CP031423">
    <property type="protein sequence ID" value="AZS37396.1"/>
    <property type="molecule type" value="Genomic_DNA"/>
</dbReference>
<evidence type="ECO:0000313" key="3">
    <source>
        <dbReference type="EMBL" id="AZS37396.1"/>
    </source>
</evidence>
<dbReference type="PANTHER" id="PTHR43244">
    <property type="match status" value="1"/>
</dbReference>
<dbReference type="SUPFAM" id="SSF51679">
    <property type="entry name" value="Bacterial luciferase-like"/>
    <property type="match status" value="1"/>
</dbReference>
<gene>
    <name evidence="3" type="primary">fgd1_2</name>
    <name evidence="3" type="ORF">CVS47_02032</name>
</gene>
<protein>
    <submittedName>
        <fullName evidence="3">F420-dependent glucose-6-phosphate dehydrogenase</fullName>
        <ecNumber evidence="3">1.1.98.2</ecNumber>
    </submittedName>
</protein>
<dbReference type="GO" id="GO:0052749">
    <property type="term" value="F:glucose-6-phosphate dehydrogenase (coenzyme F420) activity"/>
    <property type="evidence" value="ECO:0007669"/>
    <property type="project" value="UniProtKB-EC"/>
</dbReference>
<evidence type="ECO:0000313" key="4">
    <source>
        <dbReference type="Proteomes" id="UP000276888"/>
    </source>
</evidence>
<organism evidence="3 4">
    <name type="scientific">Microbacterium lemovicicum</name>
    <dbReference type="NCBI Taxonomy" id="1072463"/>
    <lineage>
        <taxon>Bacteria</taxon>
        <taxon>Bacillati</taxon>
        <taxon>Actinomycetota</taxon>
        <taxon>Actinomycetes</taxon>
        <taxon>Micrococcales</taxon>
        <taxon>Microbacteriaceae</taxon>
        <taxon>Microbacterium</taxon>
    </lineage>
</organism>
<dbReference type="CDD" id="cd01097">
    <property type="entry name" value="Tetrahydromethanopterin_reductase"/>
    <property type="match status" value="1"/>
</dbReference>
<dbReference type="KEGG" id="mlv:CVS47_02032"/>
<dbReference type="Pfam" id="PF00296">
    <property type="entry name" value="Bac_luciferase"/>
    <property type="match status" value="1"/>
</dbReference>
<keyword evidence="1 3" id="KW-0560">Oxidoreductase</keyword>
<dbReference type="InterPro" id="IPR050564">
    <property type="entry name" value="F420-G6PD/mer"/>
</dbReference>
<evidence type="ECO:0000256" key="1">
    <source>
        <dbReference type="ARBA" id="ARBA00023002"/>
    </source>
</evidence>
<proteinExistence type="predicted"/>
<name>A0A3S9WBG4_9MICO</name>
<sequence length="292" mass="30519">MPRIGAIFTPSFPPERLRSAALAAEAAGVPELWLWEDCFRESAFAAASAVLAWTETLKVGIGVSPMPLRNVALLAMEIATLERLFPGRVIPGVGHGVLDWMAQVGARAQSPLTLMREYVPALRGLLAGEELNTDGRYVRLDGVKLDWPPAQAPAVIAAGEGPKTLRLTGEVADGTVVPSGWTPDRIRDAVALVQEGRDAAGRAGTHEFIVFVTAAFGAGAAERVSADHAAWRNAADPSLDVSGDPEDVVRAIQPFFDAGATSVILQPTGDEPDLEGFLGGVGAVAALSAARG</sequence>
<dbReference type="InterPro" id="IPR036661">
    <property type="entry name" value="Luciferase-like_sf"/>
</dbReference>
<feature type="domain" description="Luciferase-like" evidence="2">
    <location>
        <begin position="10"/>
        <end position="235"/>
    </location>
</feature>
<dbReference type="RefSeq" id="WP_127095955.1">
    <property type="nucleotide sequence ID" value="NZ_CP031423.1"/>
</dbReference>
<dbReference type="AlphaFoldDB" id="A0A3S9WBG4"/>
<reference evidence="3 4" key="1">
    <citation type="submission" date="2018-08" db="EMBL/GenBank/DDBJ databases">
        <title>Microbacterium lemovicicum sp. nov., a bacterium isolated from a natural uranium-rich soil.</title>
        <authorList>
            <person name="ORTET P."/>
        </authorList>
    </citation>
    <scope>NUCLEOTIDE SEQUENCE [LARGE SCALE GENOMIC DNA]</scope>
    <source>
        <strain evidence="3 4">Viu22</strain>
    </source>
</reference>
<dbReference type="GO" id="GO:0016705">
    <property type="term" value="F:oxidoreductase activity, acting on paired donors, with incorporation or reduction of molecular oxygen"/>
    <property type="evidence" value="ECO:0007669"/>
    <property type="project" value="InterPro"/>
</dbReference>
<dbReference type="Gene3D" id="3.20.20.30">
    <property type="entry name" value="Luciferase-like domain"/>
    <property type="match status" value="1"/>
</dbReference>
<dbReference type="OrthoDB" id="675245at2"/>
<dbReference type="Proteomes" id="UP000276888">
    <property type="component" value="Chromosome"/>
</dbReference>
<dbReference type="PANTHER" id="PTHR43244:SF1">
    <property type="entry name" value="5,10-METHYLENETETRAHYDROMETHANOPTERIN REDUCTASE"/>
    <property type="match status" value="1"/>
</dbReference>
<dbReference type="InterPro" id="IPR011251">
    <property type="entry name" value="Luciferase-like_dom"/>
</dbReference>
<keyword evidence="4" id="KW-1185">Reference proteome</keyword>